<dbReference type="SUPFAM" id="SSF50978">
    <property type="entry name" value="WD40 repeat-like"/>
    <property type="match status" value="1"/>
</dbReference>
<feature type="repeat" description="WD" evidence="5">
    <location>
        <begin position="198"/>
        <end position="230"/>
    </location>
</feature>
<comment type="similarity">
    <text evidence="4">Belongs to the WD repeat PAAF1/RPN14 family.</text>
</comment>
<dbReference type="Pfam" id="PF00400">
    <property type="entry name" value="WD40"/>
    <property type="match status" value="3"/>
</dbReference>
<dbReference type="SMART" id="SM00320">
    <property type="entry name" value="WD40"/>
    <property type="match status" value="4"/>
</dbReference>
<dbReference type="PROSITE" id="PS50082">
    <property type="entry name" value="WD_REPEATS_2"/>
    <property type="match status" value="2"/>
</dbReference>
<dbReference type="InterPro" id="IPR001680">
    <property type="entry name" value="WD40_rpt"/>
</dbReference>
<proteinExistence type="inferred from homology"/>
<accession>A0A085MA74</accession>
<dbReference type="InterPro" id="IPR051179">
    <property type="entry name" value="WD_repeat_multifunction"/>
</dbReference>
<gene>
    <name evidence="6" type="ORF">M513_04897</name>
</gene>
<protein>
    <recommendedName>
        <fullName evidence="8">WD domain, G-beta repeat protein</fullName>
    </recommendedName>
</protein>
<name>A0A085MA74_9BILA</name>
<evidence type="ECO:0000256" key="2">
    <source>
        <dbReference type="ARBA" id="ARBA00022737"/>
    </source>
</evidence>
<evidence type="ECO:0008006" key="8">
    <source>
        <dbReference type="Google" id="ProtNLM"/>
    </source>
</evidence>
<keyword evidence="1 5" id="KW-0853">WD repeat</keyword>
<dbReference type="InterPro" id="IPR015943">
    <property type="entry name" value="WD40/YVTN_repeat-like_dom_sf"/>
</dbReference>
<evidence type="ECO:0000313" key="6">
    <source>
        <dbReference type="EMBL" id="KFD54120.1"/>
    </source>
</evidence>
<feature type="repeat" description="WD" evidence="5">
    <location>
        <begin position="156"/>
        <end position="197"/>
    </location>
</feature>
<dbReference type="EMBL" id="KL363210">
    <property type="protein sequence ID" value="KFD54120.1"/>
    <property type="molecule type" value="Genomic_DNA"/>
</dbReference>
<dbReference type="Proteomes" id="UP000030764">
    <property type="component" value="Unassembled WGS sequence"/>
</dbReference>
<evidence type="ECO:0000313" key="7">
    <source>
        <dbReference type="Proteomes" id="UP000030764"/>
    </source>
</evidence>
<evidence type="ECO:0000256" key="5">
    <source>
        <dbReference type="PROSITE-ProRule" id="PRU00221"/>
    </source>
</evidence>
<organism evidence="6 7">
    <name type="scientific">Trichuris suis</name>
    <name type="common">pig whipworm</name>
    <dbReference type="NCBI Taxonomy" id="68888"/>
    <lineage>
        <taxon>Eukaryota</taxon>
        <taxon>Metazoa</taxon>
        <taxon>Ecdysozoa</taxon>
        <taxon>Nematoda</taxon>
        <taxon>Enoplea</taxon>
        <taxon>Dorylaimia</taxon>
        <taxon>Trichinellida</taxon>
        <taxon>Trichuridae</taxon>
        <taxon>Trichuris</taxon>
    </lineage>
</organism>
<dbReference type="InterPro" id="IPR036322">
    <property type="entry name" value="WD40_repeat_dom_sf"/>
</dbReference>
<dbReference type="PANTHER" id="PTHR19857">
    <property type="entry name" value="MITOCHONDRIAL DIVISION PROTEIN 1-RELATED"/>
    <property type="match status" value="1"/>
</dbReference>
<evidence type="ECO:0000256" key="1">
    <source>
        <dbReference type="ARBA" id="ARBA00022574"/>
    </source>
</evidence>
<sequence length="392" mass="42956">MAKFAPTQHLQFLISAGKSFILSESMVDRNGTLLVAQSDWYEPNEDGQLEFWISCEKASESRIRATVTAQSTDDTRAQVSDDRFDVSFKSHRSLLVKYIPDEVSTTFIPVCKAFKPGGANCGRVLDINEQSTGASCDKNNAILLWDTYDDSSRGKFEGHLLDIYCLKFFPSGLVLLSGGGDMLLKIWSIETGQCHRTLMGHKRAITGIGFVERGRHIISCSDDGSLRFWDCGSAACIKDIPHDAESLASLTTGDKVAVVASSGGFIRSYDMRSYEKTFEMSLASSLNACEFLRDNLIICGGDNSTGVVDLRRQDKALWNVESSASVLSFKKWKEGALACMSDGRVHCLQSPTLQSDDMQLSGCNCGAVYSAAVDSNKIFTCSCDGLIRVYDV</sequence>
<dbReference type="PANTHER" id="PTHR19857:SF19">
    <property type="entry name" value="26S PROTEASOME REGULATORY SUBUNIT RPN14"/>
    <property type="match status" value="1"/>
</dbReference>
<dbReference type="Gene3D" id="2.130.10.10">
    <property type="entry name" value="YVTN repeat-like/Quinoprotein amine dehydrogenase"/>
    <property type="match status" value="2"/>
</dbReference>
<dbReference type="AlphaFoldDB" id="A0A085MA74"/>
<dbReference type="PROSITE" id="PS50294">
    <property type="entry name" value="WD_REPEATS_REGION"/>
    <property type="match status" value="2"/>
</dbReference>
<dbReference type="GO" id="GO:0000502">
    <property type="term" value="C:proteasome complex"/>
    <property type="evidence" value="ECO:0007669"/>
    <property type="project" value="UniProtKB-KW"/>
</dbReference>
<reference evidence="6 7" key="1">
    <citation type="journal article" date="2014" name="Nat. Genet.">
        <title>Genome and transcriptome of the porcine whipworm Trichuris suis.</title>
        <authorList>
            <person name="Jex A.R."/>
            <person name="Nejsum P."/>
            <person name="Schwarz E.M."/>
            <person name="Hu L."/>
            <person name="Young N.D."/>
            <person name="Hall R.S."/>
            <person name="Korhonen P.K."/>
            <person name="Liao S."/>
            <person name="Thamsborg S."/>
            <person name="Xia J."/>
            <person name="Xu P."/>
            <person name="Wang S."/>
            <person name="Scheerlinck J.P."/>
            <person name="Hofmann A."/>
            <person name="Sternberg P.W."/>
            <person name="Wang J."/>
            <person name="Gasser R.B."/>
        </authorList>
    </citation>
    <scope>NUCLEOTIDE SEQUENCE [LARGE SCALE GENOMIC DNA]</scope>
    <source>
        <strain evidence="6">DCEP-RM93M</strain>
    </source>
</reference>
<keyword evidence="7" id="KW-1185">Reference proteome</keyword>
<evidence type="ECO:0000256" key="3">
    <source>
        <dbReference type="ARBA" id="ARBA00022942"/>
    </source>
</evidence>
<keyword evidence="3" id="KW-0647">Proteasome</keyword>
<keyword evidence="2" id="KW-0677">Repeat</keyword>
<evidence type="ECO:0000256" key="4">
    <source>
        <dbReference type="ARBA" id="ARBA00038321"/>
    </source>
</evidence>